<dbReference type="InterPro" id="IPR050411">
    <property type="entry name" value="AlphaKG_dependent_hydroxylases"/>
</dbReference>
<dbReference type="Pfam" id="PF02668">
    <property type="entry name" value="TauD"/>
    <property type="match status" value="1"/>
</dbReference>
<dbReference type="InterPro" id="IPR042098">
    <property type="entry name" value="TauD-like_sf"/>
</dbReference>
<protein>
    <recommendedName>
        <fullName evidence="3">TauD/TfdA-like domain-containing protein</fullName>
    </recommendedName>
</protein>
<reference evidence="4" key="1">
    <citation type="submission" date="2018-06" db="EMBL/GenBank/DDBJ databases">
        <authorList>
            <person name="Zhirakovskaya E."/>
        </authorList>
    </citation>
    <scope>NUCLEOTIDE SEQUENCE</scope>
</reference>
<dbReference type="EMBL" id="UOEC01000184">
    <property type="protein sequence ID" value="VAW01120.1"/>
    <property type="molecule type" value="Genomic_DNA"/>
</dbReference>
<dbReference type="SUPFAM" id="SSF51197">
    <property type="entry name" value="Clavaminate synthase-like"/>
    <property type="match status" value="1"/>
</dbReference>
<organism evidence="4">
    <name type="scientific">hydrothermal vent metagenome</name>
    <dbReference type="NCBI Taxonomy" id="652676"/>
    <lineage>
        <taxon>unclassified sequences</taxon>
        <taxon>metagenomes</taxon>
        <taxon>ecological metagenomes</taxon>
    </lineage>
</organism>
<keyword evidence="1" id="KW-0560">Oxidoreductase</keyword>
<evidence type="ECO:0000313" key="4">
    <source>
        <dbReference type="EMBL" id="VAW01120.1"/>
    </source>
</evidence>
<dbReference type="AlphaFoldDB" id="A0A3B0SA21"/>
<evidence type="ECO:0000256" key="1">
    <source>
        <dbReference type="ARBA" id="ARBA00023002"/>
    </source>
</evidence>
<keyword evidence="2" id="KW-0045">Antibiotic biosynthesis</keyword>
<dbReference type="InterPro" id="IPR003819">
    <property type="entry name" value="TauD/TfdA-like"/>
</dbReference>
<evidence type="ECO:0000259" key="3">
    <source>
        <dbReference type="Pfam" id="PF02668"/>
    </source>
</evidence>
<sequence>MNLAASKLKNAENLRKTQVFEIGNDASYQRWRDRKLADFPTQWNESIVTLADMANPQDDEIAQIVDNCHKCNLAIYDSRGPILPQTLETFCARLGLHTMETHRSADKGGVVAIEQTTKGGKGGYIPYTNKPLSWHTDGYYNARQDRIRAMVLHCARDASEGGVNELFDPEIAYIRLRDENPDFITTFMHREVLTIPANDDPRSNYRPDSIGPVFEVDAKTGHLNMRYSARTRNIIWRDDAVTDEARAFLTHILKTDPLIVRHKLKSGQGVISNNVLHNRTGFIDAGRDTDTRLLYRIRYKERVRGN</sequence>
<dbReference type="PANTHER" id="PTHR10696:SF56">
    <property type="entry name" value="TAUD_TFDA-LIKE DOMAIN-CONTAINING PROTEIN"/>
    <property type="match status" value="1"/>
</dbReference>
<dbReference type="GO" id="GO:0017000">
    <property type="term" value="P:antibiotic biosynthetic process"/>
    <property type="evidence" value="ECO:0007669"/>
    <property type="project" value="UniProtKB-KW"/>
</dbReference>
<evidence type="ECO:0000256" key="2">
    <source>
        <dbReference type="ARBA" id="ARBA00023194"/>
    </source>
</evidence>
<accession>A0A3B0SA21</accession>
<dbReference type="PANTHER" id="PTHR10696">
    <property type="entry name" value="GAMMA-BUTYROBETAINE HYDROXYLASE-RELATED"/>
    <property type="match status" value="1"/>
</dbReference>
<dbReference type="GO" id="GO:0016491">
    <property type="term" value="F:oxidoreductase activity"/>
    <property type="evidence" value="ECO:0007669"/>
    <property type="project" value="UniProtKB-KW"/>
</dbReference>
<dbReference type="Gene3D" id="3.60.130.10">
    <property type="entry name" value="Clavaminate synthase-like"/>
    <property type="match status" value="1"/>
</dbReference>
<proteinExistence type="predicted"/>
<name>A0A3B0SA21_9ZZZZ</name>
<feature type="domain" description="TauD/TfdA-like" evidence="3">
    <location>
        <begin position="79"/>
        <end position="296"/>
    </location>
</feature>
<gene>
    <name evidence="4" type="ORF">MNBD_ALPHA08-2345</name>
</gene>